<proteinExistence type="predicted"/>
<dbReference type="CDD" id="cd04301">
    <property type="entry name" value="NAT_SF"/>
    <property type="match status" value="1"/>
</dbReference>
<dbReference type="PANTHER" id="PTHR42791:SF1">
    <property type="entry name" value="N-ACETYLTRANSFERASE DOMAIN-CONTAINING PROTEIN"/>
    <property type="match status" value="1"/>
</dbReference>
<keyword evidence="2" id="KW-0808">Transferase</keyword>
<dbReference type="PANTHER" id="PTHR42791">
    <property type="entry name" value="GNAT FAMILY ACETYLTRANSFERASE"/>
    <property type="match status" value="1"/>
</dbReference>
<dbReference type="InterPro" id="IPR052523">
    <property type="entry name" value="Trichothecene_AcTrans"/>
</dbReference>
<dbReference type="Pfam" id="PF00583">
    <property type="entry name" value="Acetyltransf_1"/>
    <property type="match status" value="1"/>
</dbReference>
<organism evidence="2 3">
    <name type="scientific">Cnuella takakiae</name>
    <dbReference type="NCBI Taxonomy" id="1302690"/>
    <lineage>
        <taxon>Bacteria</taxon>
        <taxon>Pseudomonadati</taxon>
        <taxon>Bacteroidota</taxon>
        <taxon>Chitinophagia</taxon>
        <taxon>Chitinophagales</taxon>
        <taxon>Chitinophagaceae</taxon>
        <taxon>Cnuella</taxon>
    </lineage>
</organism>
<dbReference type="Proteomes" id="UP000184368">
    <property type="component" value="Unassembled WGS sequence"/>
</dbReference>
<dbReference type="InterPro" id="IPR000182">
    <property type="entry name" value="GNAT_dom"/>
</dbReference>
<dbReference type="EMBL" id="FQUO01000001">
    <property type="protein sequence ID" value="SHE38777.1"/>
    <property type="molecule type" value="Genomic_DNA"/>
</dbReference>
<accession>A0A1M4T3A5</accession>
<gene>
    <name evidence="2" type="ORF">SAMN05444008_101323</name>
</gene>
<evidence type="ECO:0000313" key="3">
    <source>
        <dbReference type="Proteomes" id="UP000184368"/>
    </source>
</evidence>
<protein>
    <submittedName>
        <fullName evidence="2">Acetyltransferase (GNAT) family protein</fullName>
    </submittedName>
</protein>
<feature type="domain" description="N-acetyltransferase" evidence="1">
    <location>
        <begin position="72"/>
        <end position="226"/>
    </location>
</feature>
<dbReference type="AlphaFoldDB" id="A0A1M4T3A5"/>
<dbReference type="Gene3D" id="3.40.630.30">
    <property type="match status" value="1"/>
</dbReference>
<reference evidence="2 3" key="1">
    <citation type="submission" date="2016-11" db="EMBL/GenBank/DDBJ databases">
        <authorList>
            <person name="Jaros S."/>
            <person name="Januszkiewicz K."/>
            <person name="Wedrychowicz H."/>
        </authorList>
    </citation>
    <scope>NUCLEOTIDE SEQUENCE [LARGE SCALE GENOMIC DNA]</scope>
    <source>
        <strain evidence="2 3">DSM 26897</strain>
    </source>
</reference>
<dbReference type="InterPro" id="IPR016181">
    <property type="entry name" value="Acyl_CoA_acyltransferase"/>
</dbReference>
<dbReference type="GO" id="GO:0016747">
    <property type="term" value="F:acyltransferase activity, transferring groups other than amino-acyl groups"/>
    <property type="evidence" value="ECO:0007669"/>
    <property type="project" value="InterPro"/>
</dbReference>
<dbReference type="PROSITE" id="PS51186">
    <property type="entry name" value="GNAT"/>
    <property type="match status" value="1"/>
</dbReference>
<name>A0A1M4T3A5_9BACT</name>
<dbReference type="SUPFAM" id="SSF55729">
    <property type="entry name" value="Acyl-CoA N-acyltransferases (Nat)"/>
    <property type="match status" value="1"/>
</dbReference>
<evidence type="ECO:0000313" key="2">
    <source>
        <dbReference type="EMBL" id="SHE38777.1"/>
    </source>
</evidence>
<dbReference type="STRING" id="1302690.BUE76_01190"/>
<keyword evidence="3" id="KW-1185">Reference proteome</keyword>
<evidence type="ECO:0000259" key="1">
    <source>
        <dbReference type="PROSITE" id="PS51186"/>
    </source>
</evidence>
<sequence length="226" mass="26105">MEWLKCVKPVVVCRPLSVVYALVSLAITRVHTSTMTRAILQDKTAVVALLSKAFHDNQSVNYIIQQDERRLLRIQALMDYSFELCFRYGAVLWSEQRDACALLLFPDRKKTSLQSVLLDLQLAVKSIGVRNIRKVLQREAYIKSQHPGEAFAYLWFIGVEPARQGQGCGSALVEALITWCARQGRNIYLETSTPRNLPFYQKMGFHNYHHTDRFGYPLYFFRHTSK</sequence>